<dbReference type="Gene3D" id="1.20.1270.90">
    <property type="entry name" value="AF1782-like"/>
    <property type="match status" value="2"/>
</dbReference>
<sequence>MQSHRKWYKRTLALLLAVAMVATPATAFAQTEPAAEEPAASVVYAPEDLAAFSEALDSAGYDLPDNTAALAALSEEQPDLSTQNIQMEVSPAAPASVLRTAQSAAPQAETSSTLKIMQVSDTHLLPESMQPNGGETQQPGQFQPALDGDGNLVNTEPFEYPDFAAALHSDRKMMAESEDIDARVFEMVDEADPDVLVISGDLTKDGEEPAHREMAAMLTELRAANPNMQIYVINGNHDVNNSDATDFSTCVKDSYGTATTSAMDPDLKTTPEEFKEIYHDVSYTDAIATYTPPEGKQQGGLSYVARPAEGFTFIVMDSGKYSADVTDSGTDEHMTGGALSEDLLQWVAEQAAEANARGDVVIGVEHHGLVPHFGMEPDILGEYLADNYEEAAEALSAAGVNIVLTGHMHANDIASREINGKMFYDIETGSCVTYPSPVRTITLTRTQEENGSIQVNAQIATDLVDTVNYNGVEIEDFTAYGKNATALSGDMISGAAGNLLVRPLVEQVLAAGGTKAALTALLEQDPGDLVVSMLDEYLPHTEEDGMHVTLSGIDATLWHADGKVHGTASVSGLDAHIVIADSDVKEKLVDVLLQQVDEKVLPEGGLLDQTIEAIATSVADMQIDAEHTVMDLANYVYQGHLAGDEPQEIPDWVNTGIAQLRDVTLVNALVAAVVDCASNEASGIADALTFNASDLIKGNDGFVDNLAAALVAGMVGGSNATVGKVVEILPVTVPGVEEPTNEQKIAFLLNGLINGDGTEENPGLLTEEIKQQVGDFAANVCESFIQDDNSATGGTENNGEIDFVLPNGNIVVSGGNLTGETYQNLDDALLAIKRDTDGEGPYTLYLNKDEDFLMYEETAGLSCYYAMRNVDKPLVIDGQGHTLGVADTRPCFLRTYGDITFKNVNLDMANTTLITWKSNAEIKMDDTVSGSLKSFRDDSVSRYCYYTVDLSNLSMESMEGNGRSILRVANCGTPEEPAVMDITGMGGTKLDRSWLSIEGDCTADLGTVSTTSVGGGLVLTGDATIKGLSGWNKLESSTPATVEIPAGSVLTVTDFLFGKNSVTVTGDAQVGDVVVRAEEQEDGSFFLSSPENMELVYADGAYTLQEKAPVEYPLTVHFDPRTVQIAVDDIFPGIANVTGTYQTTVFSGDEFTMLFVPTADGREIASMEINGEAQVLESSGPFSYTLTMPEGETTLDVVATVVDKSVLRAVIEAAVALQGGEEYEAAVPAVQETFDKALENAQAIEAVIAVSQAEIDEAWSGLLDAIHLLSFEAGDPAALNTLLDIVASLTEENFTTGSWADLQAAVSDAQEAIESGLKAEMDKAYETLYDALNALVYRADFAQLDQAIAEAQQINLDEYLDLEGTKEAFTAALERALAVQANVDADQETVDQAAQALIEAMAALRKTPSKEALAELVGTASAMDTSKYTAASVSALNRALDGAQAVLADEAATEADVETVYRALSTALDNLVERPARPVSGNHGSTSANIGNAYGAAGVVSASQTVAANAYVISDTTVNFTLKRGSAYCFKMTVVNGNSMVPSFTAGNGDVLKTQFVAKVGNDYYYRVYATGTPGQSTGVYTTLPGQNAVKHCTVTIA</sequence>
<organism evidence="8 9">
    <name type="scientific">Anaeromassilibacillus senegalensis</name>
    <dbReference type="NCBI Taxonomy" id="1673717"/>
    <lineage>
        <taxon>Bacteria</taxon>
        <taxon>Bacillati</taxon>
        <taxon>Bacillota</taxon>
        <taxon>Clostridia</taxon>
        <taxon>Eubacteriales</taxon>
        <taxon>Acutalibacteraceae</taxon>
        <taxon>Anaeromassilibacillus</taxon>
    </lineage>
</organism>
<dbReference type="InterPro" id="IPR050884">
    <property type="entry name" value="CNP_phosphodiesterase-III"/>
</dbReference>
<evidence type="ECO:0000313" key="9">
    <source>
        <dbReference type="Proteomes" id="UP001298681"/>
    </source>
</evidence>
<keyword evidence="1" id="KW-0479">Metal-binding</keyword>
<comment type="caution">
    <text evidence="8">The sequence shown here is derived from an EMBL/GenBank/DDBJ whole genome shotgun (WGS) entry which is preliminary data.</text>
</comment>
<dbReference type="Proteomes" id="UP001298681">
    <property type="component" value="Unassembled WGS sequence"/>
</dbReference>
<keyword evidence="2" id="KW-0378">Hydrolase</keyword>
<dbReference type="Pfam" id="PF07554">
    <property type="entry name" value="FIVAR"/>
    <property type="match status" value="3"/>
</dbReference>
<proteinExistence type="inferred from homology"/>
<evidence type="ECO:0000256" key="4">
    <source>
        <dbReference type="ARBA" id="ARBA00025742"/>
    </source>
</evidence>
<gene>
    <name evidence="8" type="ORF">L0P57_13560</name>
</gene>
<feature type="domain" description="Calcineurin-like phosphoesterase" evidence="7">
    <location>
        <begin position="114"/>
        <end position="410"/>
    </location>
</feature>
<feature type="signal peptide" evidence="6">
    <location>
        <begin position="1"/>
        <end position="29"/>
    </location>
</feature>
<dbReference type="PANTHER" id="PTHR42988:SF2">
    <property type="entry name" value="CYCLIC NUCLEOTIDE PHOSPHODIESTERASE CBUA0032-RELATED"/>
    <property type="match status" value="1"/>
</dbReference>
<dbReference type="Gene3D" id="3.60.21.10">
    <property type="match status" value="1"/>
</dbReference>
<evidence type="ECO:0000259" key="7">
    <source>
        <dbReference type="Pfam" id="PF00149"/>
    </source>
</evidence>
<dbReference type="Pfam" id="PF00149">
    <property type="entry name" value="Metallophos"/>
    <property type="match status" value="1"/>
</dbReference>
<feature type="chain" id="PRO_5045525535" evidence="6">
    <location>
        <begin position="30"/>
        <end position="1598"/>
    </location>
</feature>
<protein>
    <submittedName>
        <fullName evidence="8">Metallophosphoesterase</fullName>
    </submittedName>
</protein>
<feature type="region of interest" description="Disordered" evidence="5">
    <location>
        <begin position="125"/>
        <end position="146"/>
    </location>
</feature>
<dbReference type="PANTHER" id="PTHR42988">
    <property type="entry name" value="PHOSPHOHYDROLASE"/>
    <property type="match status" value="1"/>
</dbReference>
<feature type="compositionally biased region" description="Polar residues" evidence="5">
    <location>
        <begin position="129"/>
        <end position="141"/>
    </location>
</feature>
<keyword evidence="3" id="KW-0408">Iron</keyword>
<evidence type="ECO:0000256" key="2">
    <source>
        <dbReference type="ARBA" id="ARBA00022801"/>
    </source>
</evidence>
<keyword evidence="6" id="KW-0732">Signal</keyword>
<dbReference type="EMBL" id="JAKNHQ010000032">
    <property type="protein sequence ID" value="MCG4611949.1"/>
    <property type="molecule type" value="Genomic_DNA"/>
</dbReference>
<evidence type="ECO:0000256" key="5">
    <source>
        <dbReference type="SAM" id="MobiDB-lite"/>
    </source>
</evidence>
<comment type="similarity">
    <text evidence="4">Belongs to the cyclic nucleotide phosphodiesterase class-III family.</text>
</comment>
<dbReference type="InterPro" id="IPR029052">
    <property type="entry name" value="Metallo-depent_PP-like"/>
</dbReference>
<accession>A0ABS9MMA3</accession>
<dbReference type="InterPro" id="IPR004843">
    <property type="entry name" value="Calcineurin-like_PHP"/>
</dbReference>
<reference evidence="8 9" key="1">
    <citation type="submission" date="2022-01" db="EMBL/GenBank/DDBJ databases">
        <title>Collection of gut derived symbiotic bacterial strains cultured from healthy donors.</title>
        <authorList>
            <person name="Lin H."/>
            <person name="Kohout C."/>
            <person name="Waligurski E."/>
            <person name="Pamer E.G."/>
        </authorList>
    </citation>
    <scope>NUCLEOTIDE SEQUENCE [LARGE SCALE GENOMIC DNA]</scope>
    <source>
        <strain evidence="8 9">DFI.7.58</strain>
    </source>
</reference>
<evidence type="ECO:0000313" key="8">
    <source>
        <dbReference type="EMBL" id="MCG4611949.1"/>
    </source>
</evidence>
<dbReference type="SUPFAM" id="SSF56300">
    <property type="entry name" value="Metallo-dependent phosphatases"/>
    <property type="match status" value="1"/>
</dbReference>
<evidence type="ECO:0000256" key="3">
    <source>
        <dbReference type="ARBA" id="ARBA00023004"/>
    </source>
</evidence>
<name>A0ABS9MMA3_9FIRM</name>
<evidence type="ECO:0000256" key="6">
    <source>
        <dbReference type="SAM" id="SignalP"/>
    </source>
</evidence>
<dbReference type="RefSeq" id="WP_237967209.1">
    <property type="nucleotide sequence ID" value="NZ_JAKNHQ010000032.1"/>
</dbReference>
<evidence type="ECO:0000256" key="1">
    <source>
        <dbReference type="ARBA" id="ARBA00022723"/>
    </source>
</evidence>
<keyword evidence="9" id="KW-1185">Reference proteome</keyword>